<evidence type="ECO:0008006" key="6">
    <source>
        <dbReference type="Google" id="ProtNLM"/>
    </source>
</evidence>
<dbReference type="EMBL" id="VGIR01000022">
    <property type="protein sequence ID" value="MBM3331195.1"/>
    <property type="molecule type" value="Genomic_DNA"/>
</dbReference>
<feature type="region of interest" description="Disordered" evidence="2">
    <location>
        <begin position="744"/>
        <end position="801"/>
    </location>
</feature>
<accession>A0A937XHK1</accession>
<keyword evidence="1" id="KW-0175">Coiled coil</keyword>
<evidence type="ECO:0000313" key="5">
    <source>
        <dbReference type="Proteomes" id="UP000779900"/>
    </source>
</evidence>
<protein>
    <recommendedName>
        <fullName evidence="6">DUF4175 family protein</fullName>
    </recommendedName>
</protein>
<dbReference type="Proteomes" id="UP000779900">
    <property type="component" value="Unassembled WGS sequence"/>
</dbReference>
<feature type="coiled-coil region" evidence="1">
    <location>
        <begin position="632"/>
        <end position="736"/>
    </location>
</feature>
<organism evidence="4 5">
    <name type="scientific">candidate division WOR-3 bacterium</name>
    <dbReference type="NCBI Taxonomy" id="2052148"/>
    <lineage>
        <taxon>Bacteria</taxon>
        <taxon>Bacteria division WOR-3</taxon>
    </lineage>
</organism>
<evidence type="ECO:0000313" key="4">
    <source>
        <dbReference type="EMBL" id="MBM3331195.1"/>
    </source>
</evidence>
<feature type="region of interest" description="Disordered" evidence="2">
    <location>
        <begin position="1047"/>
        <end position="1076"/>
    </location>
</feature>
<feature type="coiled-coil region" evidence="1">
    <location>
        <begin position="539"/>
        <end position="594"/>
    </location>
</feature>
<evidence type="ECO:0000256" key="2">
    <source>
        <dbReference type="SAM" id="MobiDB-lite"/>
    </source>
</evidence>
<comment type="caution">
    <text evidence="4">The sequence shown here is derived from an EMBL/GenBank/DDBJ whole genome shotgun (WGS) entry which is preliminary data.</text>
</comment>
<evidence type="ECO:0000256" key="1">
    <source>
        <dbReference type="SAM" id="Coils"/>
    </source>
</evidence>
<gene>
    <name evidence="4" type="ORF">FJY68_04995</name>
</gene>
<keyword evidence="3" id="KW-0472">Membrane</keyword>
<feature type="transmembrane region" description="Helical" evidence="3">
    <location>
        <begin position="48"/>
        <end position="66"/>
    </location>
</feature>
<keyword evidence="3" id="KW-1133">Transmembrane helix</keyword>
<reference evidence="4" key="1">
    <citation type="submission" date="2019-03" db="EMBL/GenBank/DDBJ databases">
        <title>Lake Tanganyika Metagenome-Assembled Genomes (MAGs).</title>
        <authorList>
            <person name="Tran P."/>
        </authorList>
    </citation>
    <scope>NUCLEOTIDE SEQUENCE</scope>
    <source>
        <strain evidence="4">K_DeepCast_150m_m2_040</strain>
    </source>
</reference>
<feature type="transmembrane region" description="Helical" evidence="3">
    <location>
        <begin position="21"/>
        <end position="42"/>
    </location>
</feature>
<feature type="transmembrane region" description="Helical" evidence="3">
    <location>
        <begin position="153"/>
        <end position="174"/>
    </location>
</feature>
<name>A0A937XHK1_UNCW3</name>
<keyword evidence="3" id="KW-0812">Transmembrane</keyword>
<feature type="compositionally biased region" description="Polar residues" evidence="2">
    <location>
        <begin position="753"/>
        <end position="767"/>
    </location>
</feature>
<feature type="coiled-coil region" evidence="1">
    <location>
        <begin position="970"/>
        <end position="1029"/>
    </location>
</feature>
<evidence type="ECO:0000256" key="3">
    <source>
        <dbReference type="SAM" id="Phobius"/>
    </source>
</evidence>
<dbReference type="AlphaFoldDB" id="A0A937XHK1"/>
<sequence length="1109" mass="122720">MRRGEVIECRLRALVGERVAWDLLALAVFTLAMTGALLMLVVSLFWSGWVMAALAVPVGLLVRRLVAENRFWNVARLVEERFSEVRGKLVAGMQLARWGRQEFRAQSPESRIQNAKVLGREGYSEEMIEAAVADVEKVFAPLPLGQFVDRRRALWAGVALVAMAVCMAALFRAAPARMRVGLSNAFSSGAEGITFEVSPGDTAVMPGGSVVLRARVFPAGVFREVRLIRSGSESDTRDLRVESDTCRVVLAAGHGFAYRFRVLSRSSDPHRVRVLEPLTLERLVFTLRPPAYSGLQETRMSGVGRGAEVSGLKGTVVGIEGEANRPAAAGRLRLGDDTIAVTVDARDSSLFRAEFTIRGDVAGAIELADFDYGVLQPAAEVRVRAIADEPPFVKLFAPGRDIDLPVSMQVLLGINSLDDFGLGDLVLHYGKELGRGEEGGESRVQNPESRVQSLVLKRLAGRREDTTLYAWDLSDAGLLPGEAMWYYVSVTDNDGVSGSKVSRTEVFQVRFPTMTEIYNAAVRQTERTESELGPMQSEQAQLGEELSRLSDEMKKSRELSWEEKQALEKVLGGQEGLMQQVSDLKQEVSDMMKELSQGMTLDQQTMERMNQLQQLLSELLPRELQQSLAQLRDKLEQQSPDVKRALEKFELDQEKMKEAIDRALELLKKIMEEQRLEALAKKSEELARAQEDLTDRLGKEPGESSAQMEQNLKEALDSLQQEMKDLADSMSEKEIGDSLSDLAEQAEQDKLSETAQELANQMRQGSPGQAKPKSGKLGQSLRKMSQSLNSLSRKLKSKRSSEVAQELGNAARDLLMVSHEQEKLEQATMGMADLAQNAAQEMGLQAATRIVAESVASLSSRSLSVDPRLGQELAKTMAMMEQAAQGMVENRSEIAQPSMAQARQGLNQTVEALLRAMAQAQQGGGMSSGMEGLMQQLSQMTGEQMGINAGMSGFPIPMPGGLSGEQMAALSRVLGKQRALREQLQQLLQELGGTQPGLTSSLEGLLDEMKAVERDLSELNVSRELIERQESILSHLLDAERSIRQQGFKEERQSESGKEFELQPRPRLPEDKGERNRLLREELMRALKQGYPAEYEQMIREYFQRLLSE</sequence>
<proteinExistence type="predicted"/>